<comment type="caution">
    <text evidence="2">The sequence shown here is derived from an EMBL/GenBank/DDBJ whole genome shotgun (WGS) entry which is preliminary data.</text>
</comment>
<dbReference type="Proteomes" id="UP001152321">
    <property type="component" value="Unassembled WGS sequence"/>
</dbReference>
<feature type="chain" id="PRO_5046390352" description="Secreted protein" evidence="1">
    <location>
        <begin position="18"/>
        <end position="191"/>
    </location>
</feature>
<dbReference type="RefSeq" id="WP_277576557.1">
    <property type="nucleotide sequence ID" value="NZ_JANRMI010000001.1"/>
</dbReference>
<evidence type="ECO:0000313" key="3">
    <source>
        <dbReference type="Proteomes" id="UP001152321"/>
    </source>
</evidence>
<evidence type="ECO:0000256" key="1">
    <source>
        <dbReference type="SAM" id="SignalP"/>
    </source>
</evidence>
<keyword evidence="3" id="KW-1185">Reference proteome</keyword>
<proteinExistence type="predicted"/>
<sequence>MLKVVSTILLLCSVAKSAELAGFASGREFAATPLEGTVVMTCEGFNGTGQAVYTCRDVVLDPQSYDTFIGPVDARASQVELRAEHEDGSTRVKMAGYNGKVGKSVSTFNLWVSTLFQKPLLMAGTNKLSYTIYNGSGESYQEYARGNFIVTVKRNSLRRCPTTQYNSTDVTDCNSQYSICQRYFEQYNNCQ</sequence>
<gene>
    <name evidence="2" type="ORF">NWE73_01810</name>
</gene>
<evidence type="ECO:0000313" key="2">
    <source>
        <dbReference type="EMBL" id="MDG0815080.1"/>
    </source>
</evidence>
<protein>
    <recommendedName>
        <fullName evidence="4">Secreted protein</fullName>
    </recommendedName>
</protein>
<keyword evidence="1" id="KW-0732">Signal</keyword>
<name>A0ABT6DE15_9BACT</name>
<reference evidence="2" key="1">
    <citation type="submission" date="2022-08" db="EMBL/GenBank/DDBJ databases">
        <title>Novel Bdellovibrio Species Isolated from Svalbard: Designation Bdellovibrio svalbardensis.</title>
        <authorList>
            <person name="Mitchell R.J."/>
            <person name="Choi S.Y."/>
        </authorList>
    </citation>
    <scope>NUCLEOTIDE SEQUENCE</scope>
    <source>
        <strain evidence="2">PAP01</strain>
    </source>
</reference>
<evidence type="ECO:0008006" key="4">
    <source>
        <dbReference type="Google" id="ProtNLM"/>
    </source>
</evidence>
<accession>A0ABT6DE15</accession>
<dbReference type="EMBL" id="JANRMI010000001">
    <property type="protein sequence ID" value="MDG0815080.1"/>
    <property type="molecule type" value="Genomic_DNA"/>
</dbReference>
<organism evidence="2 3">
    <name type="scientific">Bdellovibrio svalbardensis</name>
    <dbReference type="NCBI Taxonomy" id="2972972"/>
    <lineage>
        <taxon>Bacteria</taxon>
        <taxon>Pseudomonadati</taxon>
        <taxon>Bdellovibrionota</taxon>
        <taxon>Bdellovibrionia</taxon>
        <taxon>Bdellovibrionales</taxon>
        <taxon>Pseudobdellovibrionaceae</taxon>
        <taxon>Bdellovibrio</taxon>
    </lineage>
</organism>
<feature type="signal peptide" evidence="1">
    <location>
        <begin position="1"/>
        <end position="17"/>
    </location>
</feature>